<dbReference type="AlphaFoldDB" id="A0A0E2EKV3"/>
<name>A0A0E2EKV3_TREDN</name>
<dbReference type="PATRIC" id="fig|999432.5.peg.410"/>
<dbReference type="Proteomes" id="UP000011705">
    <property type="component" value="Chromosome"/>
</dbReference>
<dbReference type="HOGENOM" id="CLU_747921_0_0_12"/>
<sequence length="330" mass="37520">MEFNIKKIPFFLCTLFFLHNLTAQNSLPPNIQKIIKNGFTKKTPFETSSFIEAEIKKISSSEEKIIALSVLADYEERFDLFLRAGRHYLEAAELSPEKERKTLLTKALGAYLLADNISESSELCRNRLLPIIETPFSKEDIKVLVLFEWLKLKSDEKSSLENIKKYVTDSKFAEFHPAMLLTLWWVDGDKKAENTLIKKFPNSIEAAVVRGEAFLSPKTFWYLMPQNRDFKESLADSASESVSLSQGETLGLAQNNEVPAAKFYQTGFFKTENFAKGLADELKKKGFTVTIKKEERGEDSFFSVLVKADGKGDMVIRLKSEGYEAVPIFD</sequence>
<dbReference type="EMBL" id="AGDV01000001">
    <property type="protein sequence ID" value="EMB36203.1"/>
    <property type="molecule type" value="Genomic_DNA"/>
</dbReference>
<reference evidence="1" key="1">
    <citation type="submission" date="2012-01" db="EMBL/GenBank/DDBJ databases">
        <title>The Genome Sequence of Treponema denticola H-22.</title>
        <authorList>
            <consortium name="The Broad Institute Genome Sequencing Platform"/>
            <person name="Earl A."/>
            <person name="Ward D."/>
            <person name="Feldgarden M."/>
            <person name="Gevers D."/>
            <person name="Blanton J.M."/>
            <person name="Fenno C.J."/>
            <person name="Baranova O.V."/>
            <person name="Mathney J."/>
            <person name="Dewhirst F.E."/>
            <person name="Izard J."/>
            <person name="Young S.K."/>
            <person name="Zeng Q."/>
            <person name="Gargeya S."/>
            <person name="Fitzgerald M."/>
            <person name="Haas B."/>
            <person name="Abouelleil A."/>
            <person name="Alvarado L."/>
            <person name="Arachchi H.M."/>
            <person name="Berlin A."/>
            <person name="Chapman S.B."/>
            <person name="Gearin G."/>
            <person name="Goldberg J."/>
            <person name="Griggs A."/>
            <person name="Gujja S."/>
            <person name="Hansen M."/>
            <person name="Heiman D."/>
            <person name="Howarth C."/>
            <person name="Larimer J."/>
            <person name="Lui A."/>
            <person name="MacDonald P.J.P."/>
            <person name="McCowen C."/>
            <person name="Montmayeur A."/>
            <person name="Murphy C."/>
            <person name="Neiman D."/>
            <person name="Pearson M."/>
            <person name="Priest M."/>
            <person name="Roberts A."/>
            <person name="Saif S."/>
            <person name="Shea T."/>
            <person name="Sisk P."/>
            <person name="Stolte C."/>
            <person name="Sykes S."/>
            <person name="Wortman J."/>
            <person name="Nusbaum C."/>
            <person name="Birren B."/>
        </authorList>
    </citation>
    <scope>NUCLEOTIDE SEQUENCE [LARGE SCALE GENOMIC DNA]</scope>
    <source>
        <strain evidence="1">H-22</strain>
    </source>
</reference>
<evidence type="ECO:0008006" key="2">
    <source>
        <dbReference type="Google" id="ProtNLM"/>
    </source>
</evidence>
<gene>
    <name evidence="1" type="ORF">HMPREF9726_00395</name>
</gene>
<protein>
    <recommendedName>
        <fullName evidence="2">SPOR domain-containing protein</fullName>
    </recommendedName>
</protein>
<comment type="caution">
    <text evidence="1">The sequence shown here is derived from an EMBL/GenBank/DDBJ whole genome shotgun (WGS) entry which is preliminary data.</text>
</comment>
<dbReference type="RefSeq" id="WP_002683007.1">
    <property type="nucleotide sequence ID" value="NZ_CM001795.1"/>
</dbReference>
<organism evidence="1">
    <name type="scientific">Treponema denticola H-22</name>
    <dbReference type="NCBI Taxonomy" id="999432"/>
    <lineage>
        <taxon>Bacteria</taxon>
        <taxon>Pseudomonadati</taxon>
        <taxon>Spirochaetota</taxon>
        <taxon>Spirochaetia</taxon>
        <taxon>Spirochaetales</taxon>
        <taxon>Treponemataceae</taxon>
        <taxon>Treponema</taxon>
    </lineage>
</organism>
<proteinExistence type="predicted"/>
<evidence type="ECO:0000313" key="1">
    <source>
        <dbReference type="EMBL" id="EMB36203.1"/>
    </source>
</evidence>
<accession>A0A0E2EKV3</accession>